<feature type="region of interest" description="Disordered" evidence="11">
    <location>
        <begin position="107"/>
        <end position="127"/>
    </location>
</feature>
<evidence type="ECO:0000256" key="9">
    <source>
        <dbReference type="ARBA" id="ARBA00024019"/>
    </source>
</evidence>
<evidence type="ECO:0000256" key="8">
    <source>
        <dbReference type="ARBA" id="ARBA00023242"/>
    </source>
</evidence>
<dbReference type="InterPro" id="IPR052138">
    <property type="entry name" value="GATA_ZnFinger_Domain"/>
</dbReference>
<feature type="domain" description="GATA-type" evidence="12">
    <location>
        <begin position="194"/>
        <end position="230"/>
    </location>
</feature>
<gene>
    <name evidence="13" type="ORF">M0R45_003542</name>
</gene>
<dbReference type="AlphaFoldDB" id="A0AAW1YGS5"/>
<proteinExistence type="inferred from homology"/>
<dbReference type="PANTHER" id="PTHR47255:SF4">
    <property type="entry name" value="GATA ZINC FINGER DOMAIN-CONTAINING PROTEIN 12"/>
    <property type="match status" value="1"/>
</dbReference>
<dbReference type="CDD" id="cd00202">
    <property type="entry name" value="ZnF_GATA"/>
    <property type="match status" value="1"/>
</dbReference>
<evidence type="ECO:0000256" key="6">
    <source>
        <dbReference type="ARBA" id="ARBA00023125"/>
    </source>
</evidence>
<dbReference type="PANTHER" id="PTHR47255">
    <property type="entry name" value="GATA TRANSCRIPTION FACTOR 22-RELATED"/>
    <property type="match status" value="1"/>
</dbReference>
<keyword evidence="8" id="KW-0539">Nucleus</keyword>
<dbReference type="GO" id="GO:0008270">
    <property type="term" value="F:zinc ion binding"/>
    <property type="evidence" value="ECO:0007669"/>
    <property type="project" value="UniProtKB-KW"/>
</dbReference>
<protein>
    <recommendedName>
        <fullName evidence="12">GATA-type domain-containing protein</fullName>
    </recommendedName>
</protein>
<feature type="compositionally biased region" description="Basic and acidic residues" evidence="11">
    <location>
        <begin position="110"/>
        <end position="124"/>
    </location>
</feature>
<evidence type="ECO:0000256" key="5">
    <source>
        <dbReference type="ARBA" id="ARBA00023015"/>
    </source>
</evidence>
<comment type="similarity">
    <text evidence="9">Belongs to the type IV zinc-finger family. Class B subfamily.</text>
</comment>
<dbReference type="FunFam" id="3.30.50.10:FF:000055">
    <property type="entry name" value="GATA transcription factor 21"/>
    <property type="match status" value="1"/>
</dbReference>
<organism evidence="13 14">
    <name type="scientific">Rubus argutus</name>
    <name type="common">Southern blackberry</name>
    <dbReference type="NCBI Taxonomy" id="59490"/>
    <lineage>
        <taxon>Eukaryota</taxon>
        <taxon>Viridiplantae</taxon>
        <taxon>Streptophyta</taxon>
        <taxon>Embryophyta</taxon>
        <taxon>Tracheophyta</taxon>
        <taxon>Spermatophyta</taxon>
        <taxon>Magnoliopsida</taxon>
        <taxon>eudicotyledons</taxon>
        <taxon>Gunneridae</taxon>
        <taxon>Pentapetalae</taxon>
        <taxon>rosids</taxon>
        <taxon>fabids</taxon>
        <taxon>Rosales</taxon>
        <taxon>Rosaceae</taxon>
        <taxon>Rosoideae</taxon>
        <taxon>Rosoideae incertae sedis</taxon>
        <taxon>Rubus</taxon>
    </lineage>
</organism>
<dbReference type="InterPro" id="IPR013088">
    <property type="entry name" value="Znf_NHR/GATA"/>
</dbReference>
<evidence type="ECO:0000313" key="13">
    <source>
        <dbReference type="EMBL" id="KAK9947947.1"/>
    </source>
</evidence>
<evidence type="ECO:0000259" key="12">
    <source>
        <dbReference type="PROSITE" id="PS50114"/>
    </source>
</evidence>
<dbReference type="Proteomes" id="UP001457282">
    <property type="component" value="Unassembled WGS sequence"/>
</dbReference>
<keyword evidence="3 10" id="KW-0863">Zinc-finger</keyword>
<dbReference type="Gene3D" id="3.30.50.10">
    <property type="entry name" value="Erythroid Transcription Factor GATA-1, subunit A"/>
    <property type="match status" value="1"/>
</dbReference>
<name>A0AAW1YGS5_RUBAR</name>
<evidence type="ECO:0000313" key="14">
    <source>
        <dbReference type="Proteomes" id="UP001457282"/>
    </source>
</evidence>
<keyword evidence="4" id="KW-0862">Zinc</keyword>
<reference evidence="13 14" key="1">
    <citation type="journal article" date="2023" name="G3 (Bethesda)">
        <title>A chromosome-length genome assembly and annotation of blackberry (Rubus argutus, cv. 'Hillquist').</title>
        <authorList>
            <person name="Bruna T."/>
            <person name="Aryal R."/>
            <person name="Dudchenko O."/>
            <person name="Sargent D.J."/>
            <person name="Mead D."/>
            <person name="Buti M."/>
            <person name="Cavallini A."/>
            <person name="Hytonen T."/>
            <person name="Andres J."/>
            <person name="Pham M."/>
            <person name="Weisz D."/>
            <person name="Mascagni F."/>
            <person name="Usai G."/>
            <person name="Natali L."/>
            <person name="Bassil N."/>
            <person name="Fernandez G.E."/>
            <person name="Lomsadze A."/>
            <person name="Armour M."/>
            <person name="Olukolu B."/>
            <person name="Poorten T."/>
            <person name="Britton C."/>
            <person name="Davik J."/>
            <person name="Ashrafi H."/>
            <person name="Aiden E.L."/>
            <person name="Borodovsky M."/>
            <person name="Worthington M."/>
        </authorList>
    </citation>
    <scope>NUCLEOTIDE SEQUENCE [LARGE SCALE GENOMIC DNA]</scope>
    <source>
        <strain evidence="13">PI 553951</strain>
    </source>
</reference>
<dbReference type="PROSITE" id="PS00344">
    <property type="entry name" value="GATA_ZN_FINGER_1"/>
    <property type="match status" value="1"/>
</dbReference>
<evidence type="ECO:0000256" key="10">
    <source>
        <dbReference type="PROSITE-ProRule" id="PRU00094"/>
    </source>
</evidence>
<evidence type="ECO:0000256" key="11">
    <source>
        <dbReference type="SAM" id="MobiDB-lite"/>
    </source>
</evidence>
<dbReference type="SUPFAM" id="SSF57716">
    <property type="entry name" value="Glucocorticoid receptor-like (DNA-binding domain)"/>
    <property type="match status" value="1"/>
</dbReference>
<sequence>MAPPFLELSTIGSHDHDQYDHHHHDLFNYLEPQSSFSSSTSSFSSPMFLTPAQVQGPISDHYYREPQNFQFQLLEADHIASYGGSCDHDRTLGNEGEQGTLINLSIDSKNGADDHRNHENRSSRADNISVKWMSSKMRIMRKMTNPDQTITSTTTAAATAIDSTAPVNFSSSHNFEEHKLHPSSPMGTDSSNNTNPIRVCSDCNTTKTPLWRSGPRGPKSLCNACGIRQRKARRAMAVAAAAANGTTLAVEAAPSMIKTSKVKLKDNKTIPFKKRCHKLTTSPSPRGKSKTKLCFEDFTISSMTQNSGTPPPTTTTTTFQRVFPQDEKEAAILLMALSCGLVHG</sequence>
<keyword evidence="7" id="KW-0804">Transcription</keyword>
<keyword evidence="14" id="KW-1185">Reference proteome</keyword>
<dbReference type="GO" id="GO:0005634">
    <property type="term" value="C:nucleus"/>
    <property type="evidence" value="ECO:0007669"/>
    <property type="project" value="UniProtKB-SubCell"/>
</dbReference>
<dbReference type="PROSITE" id="PS50114">
    <property type="entry name" value="GATA_ZN_FINGER_2"/>
    <property type="match status" value="1"/>
</dbReference>
<dbReference type="EMBL" id="JBEDUW010000001">
    <property type="protein sequence ID" value="KAK9947947.1"/>
    <property type="molecule type" value="Genomic_DNA"/>
</dbReference>
<evidence type="ECO:0000256" key="1">
    <source>
        <dbReference type="ARBA" id="ARBA00004123"/>
    </source>
</evidence>
<comment type="subcellular location">
    <subcellularLocation>
        <location evidence="1">Nucleus</location>
    </subcellularLocation>
</comment>
<evidence type="ECO:0000256" key="7">
    <source>
        <dbReference type="ARBA" id="ARBA00023163"/>
    </source>
</evidence>
<dbReference type="SMART" id="SM00401">
    <property type="entry name" value="ZnF_GATA"/>
    <property type="match status" value="1"/>
</dbReference>
<evidence type="ECO:0000256" key="3">
    <source>
        <dbReference type="ARBA" id="ARBA00022771"/>
    </source>
</evidence>
<dbReference type="InterPro" id="IPR000679">
    <property type="entry name" value="Znf_GATA"/>
</dbReference>
<keyword evidence="2" id="KW-0479">Metal-binding</keyword>
<evidence type="ECO:0000256" key="4">
    <source>
        <dbReference type="ARBA" id="ARBA00022833"/>
    </source>
</evidence>
<dbReference type="GO" id="GO:0006355">
    <property type="term" value="P:regulation of DNA-templated transcription"/>
    <property type="evidence" value="ECO:0007669"/>
    <property type="project" value="InterPro"/>
</dbReference>
<evidence type="ECO:0000256" key="2">
    <source>
        <dbReference type="ARBA" id="ARBA00022723"/>
    </source>
</evidence>
<accession>A0AAW1YGS5</accession>
<comment type="caution">
    <text evidence="13">The sequence shown here is derived from an EMBL/GenBank/DDBJ whole genome shotgun (WGS) entry which is preliminary data.</text>
</comment>
<dbReference type="GO" id="GO:0000976">
    <property type="term" value="F:transcription cis-regulatory region binding"/>
    <property type="evidence" value="ECO:0007669"/>
    <property type="project" value="UniProtKB-ARBA"/>
</dbReference>
<keyword evidence="5" id="KW-0805">Transcription regulation</keyword>
<keyword evidence="6" id="KW-0238">DNA-binding</keyword>
<dbReference type="Pfam" id="PF00320">
    <property type="entry name" value="GATA"/>
    <property type="match status" value="1"/>
</dbReference>